<protein>
    <recommendedName>
        <fullName evidence="4">Outer membrane protein beta-barrel domain-containing protein</fullName>
    </recommendedName>
</protein>
<dbReference type="RefSeq" id="WP_284348009.1">
    <property type="nucleotide sequence ID" value="NZ_BRXS01000001.1"/>
</dbReference>
<reference evidence="2" key="1">
    <citation type="submission" date="2022-08" db="EMBL/GenBank/DDBJ databases">
        <title>Draft genome sequencing of Roseisolibacter agri AW1220.</title>
        <authorList>
            <person name="Tobiishi Y."/>
            <person name="Tonouchi A."/>
        </authorList>
    </citation>
    <scope>NUCLEOTIDE SEQUENCE</scope>
    <source>
        <strain evidence="2">AW1220</strain>
    </source>
</reference>
<proteinExistence type="predicted"/>
<comment type="caution">
    <text evidence="2">The sequence shown here is derived from an EMBL/GenBank/DDBJ whole genome shotgun (WGS) entry which is preliminary data.</text>
</comment>
<sequence>MRFLALGCALTVTTAAAHAQSAQPWSLQASALLTSANVGSGGSGVAGGGVEGQLRYTSGLWSLGGGVQYSSHSSRNDATDRDDNIKLTGVFVEPRRTFVVSSPRVGPYVALRGAVLRQSNNFGGSSSSGYAIGGGGGVIVALTDRVNLDGGAAVLRQSLGNFTIGSQEFRFPTLTSYVAKAGVSIGFGAPKPL</sequence>
<dbReference type="SUPFAM" id="SSF56925">
    <property type="entry name" value="OMPA-like"/>
    <property type="match status" value="1"/>
</dbReference>
<gene>
    <name evidence="2" type="ORF">rosag_00880</name>
</gene>
<evidence type="ECO:0008006" key="4">
    <source>
        <dbReference type="Google" id="ProtNLM"/>
    </source>
</evidence>
<accession>A0AA37V027</accession>
<evidence type="ECO:0000256" key="1">
    <source>
        <dbReference type="SAM" id="SignalP"/>
    </source>
</evidence>
<organism evidence="2 3">
    <name type="scientific">Roseisolibacter agri</name>
    <dbReference type="NCBI Taxonomy" id="2014610"/>
    <lineage>
        <taxon>Bacteria</taxon>
        <taxon>Pseudomonadati</taxon>
        <taxon>Gemmatimonadota</taxon>
        <taxon>Gemmatimonadia</taxon>
        <taxon>Gemmatimonadales</taxon>
        <taxon>Gemmatimonadaceae</taxon>
        <taxon>Roseisolibacter</taxon>
    </lineage>
</organism>
<feature type="chain" id="PRO_5041254560" description="Outer membrane protein beta-barrel domain-containing protein" evidence="1">
    <location>
        <begin position="20"/>
        <end position="193"/>
    </location>
</feature>
<dbReference type="AlphaFoldDB" id="A0AA37V027"/>
<evidence type="ECO:0000313" key="3">
    <source>
        <dbReference type="Proteomes" id="UP001161325"/>
    </source>
</evidence>
<evidence type="ECO:0000313" key="2">
    <source>
        <dbReference type="EMBL" id="GLC23575.1"/>
    </source>
</evidence>
<dbReference type="Gene3D" id="2.40.160.20">
    <property type="match status" value="1"/>
</dbReference>
<feature type="signal peptide" evidence="1">
    <location>
        <begin position="1"/>
        <end position="19"/>
    </location>
</feature>
<dbReference type="EMBL" id="BRXS01000001">
    <property type="protein sequence ID" value="GLC23575.1"/>
    <property type="molecule type" value="Genomic_DNA"/>
</dbReference>
<name>A0AA37V027_9BACT</name>
<keyword evidence="1" id="KW-0732">Signal</keyword>
<keyword evidence="3" id="KW-1185">Reference proteome</keyword>
<dbReference type="Proteomes" id="UP001161325">
    <property type="component" value="Unassembled WGS sequence"/>
</dbReference>
<dbReference type="InterPro" id="IPR011250">
    <property type="entry name" value="OMP/PagP_B-barrel"/>
</dbReference>